<sequence>MSFLFMQNSVKRLFKIIGQADDAITTNGRKGPELSVLMDNDVCLLDTESKEYSGRICLVYSPTKKKDLFQRLFIEGQTVLVCDPTDGEENETIPLDELRVTGVVIGIVRSLDAEEKADLKDWREFEEKFPHDPLEVYYSPSWDYALAAKKHYRGSGYGCFMSGYHYGFAEGRRAEKAAPRRKRRAAGGKALYLKGSENHG</sequence>
<dbReference type="EMBL" id="BK032661">
    <property type="protein sequence ID" value="DAF53664.1"/>
    <property type="molecule type" value="Genomic_DNA"/>
</dbReference>
<reference evidence="1" key="1">
    <citation type="journal article" date="2021" name="Proc. Natl. Acad. Sci. U.S.A.">
        <title>A Catalog of Tens of Thousands of Viruses from Human Metagenomes Reveals Hidden Associations with Chronic Diseases.</title>
        <authorList>
            <person name="Tisza M.J."/>
            <person name="Buck C.B."/>
        </authorList>
    </citation>
    <scope>NUCLEOTIDE SEQUENCE</scope>
    <source>
        <strain evidence="1">CtMRT7</strain>
    </source>
</reference>
<dbReference type="InterPro" id="IPR036286">
    <property type="entry name" value="LexA/Signal_pep-like_sf"/>
</dbReference>
<protein>
    <submittedName>
        <fullName evidence="1">LexA repressor</fullName>
    </submittedName>
</protein>
<name>A0A8S5SRU4_9CAUD</name>
<organism evidence="1">
    <name type="scientific">Siphoviridae sp. ctMRT7</name>
    <dbReference type="NCBI Taxonomy" id="2827855"/>
    <lineage>
        <taxon>Viruses</taxon>
        <taxon>Duplodnaviria</taxon>
        <taxon>Heunggongvirae</taxon>
        <taxon>Uroviricota</taxon>
        <taxon>Caudoviricetes</taxon>
    </lineage>
</organism>
<dbReference type="SUPFAM" id="SSF51306">
    <property type="entry name" value="LexA/Signal peptidase"/>
    <property type="match status" value="1"/>
</dbReference>
<accession>A0A8S5SRU4</accession>
<evidence type="ECO:0000313" key="1">
    <source>
        <dbReference type="EMBL" id="DAF53664.1"/>
    </source>
</evidence>
<proteinExistence type="predicted"/>